<evidence type="ECO:0000256" key="6">
    <source>
        <dbReference type="ARBA" id="ARBA00023065"/>
    </source>
</evidence>
<dbReference type="EMBL" id="CP131061">
    <property type="protein sequence ID" value="WNY27114.1"/>
    <property type="molecule type" value="Genomic_DNA"/>
</dbReference>
<dbReference type="NCBIfam" id="NF007039">
    <property type="entry name" value="PRK09496.3-2"/>
    <property type="match status" value="1"/>
</dbReference>
<dbReference type="PROSITE" id="PS51202">
    <property type="entry name" value="RCK_C"/>
    <property type="match status" value="2"/>
</dbReference>
<dbReference type="NCBIfam" id="NF007041">
    <property type="entry name" value="PRK09496.3-4"/>
    <property type="match status" value="1"/>
</dbReference>
<dbReference type="Gene3D" id="3.40.50.720">
    <property type="entry name" value="NAD(P)-binding Rossmann-like Domain"/>
    <property type="match status" value="2"/>
</dbReference>
<keyword evidence="5" id="KW-0520">NAD</keyword>
<evidence type="ECO:0000259" key="7">
    <source>
        <dbReference type="PROSITE" id="PS51201"/>
    </source>
</evidence>
<dbReference type="PANTHER" id="PTHR43833">
    <property type="entry name" value="POTASSIUM CHANNEL PROTEIN 2-RELATED-RELATED"/>
    <property type="match status" value="1"/>
</dbReference>
<evidence type="ECO:0000313" key="9">
    <source>
        <dbReference type="EMBL" id="WNY27114.1"/>
    </source>
</evidence>
<dbReference type="InterPro" id="IPR003148">
    <property type="entry name" value="RCK_N"/>
</dbReference>
<keyword evidence="10" id="KW-1185">Reference proteome</keyword>
<dbReference type="NCBIfam" id="NF007034">
    <property type="entry name" value="PRK09496.2-1"/>
    <property type="match status" value="1"/>
</dbReference>
<evidence type="ECO:0000256" key="1">
    <source>
        <dbReference type="ARBA" id="ARBA00003660"/>
    </source>
</evidence>
<sequence>MKVIVVGAGEVGYNIAKIMSEKNDVIVVDKDSDRAARANELDVGVVVGNGANVDLIKKLPAFDLFVAVSNNDEINILACLGAKAVSKGKAKTIARVSNPDYIKKPISSRTEVGIDVMVCPELSLASEIAELLYLRGAVDAELFADGKVEMVVFLISENNPLIGKPFKELDISKNCIVSALMRQSDVIIPNGDSFLMPGDNAIIICKTEDIDFIQSCFAPEDPESDKKKKRKKILLIGCGDVGLYLANLIDKDPNVDLKIIEQNEDRCLEIVDMLPNSLILKGDATDIDLLREESAGDSDVVVAVTDSDEKNLLCGLMAKHFGAQKVIARTSHPDYIPVFEMVGVDIALSTRNATVNEVLRLTAGTGIETLRAVPQAKSEVLEYHATEKSNIVGKPLRDLDFPADAIISMIVRGKELIVPNGNTIIQPEDRVILFSKPAAYSKLNNLFK</sequence>
<dbReference type="GeneID" id="89228323"/>
<keyword evidence="6" id="KW-0406">Ion transport</keyword>
<keyword evidence="3" id="KW-0633">Potassium transport</keyword>
<dbReference type="PRINTS" id="PR00335">
    <property type="entry name" value="KUPTAKETRKA"/>
</dbReference>
<evidence type="ECO:0000256" key="2">
    <source>
        <dbReference type="ARBA" id="ARBA00022448"/>
    </source>
</evidence>
<keyword evidence="4" id="KW-0630">Potassium</keyword>
<dbReference type="GO" id="GO:0015079">
    <property type="term" value="F:potassium ion transmembrane transporter activity"/>
    <property type="evidence" value="ECO:0007669"/>
    <property type="project" value="InterPro"/>
</dbReference>
<gene>
    <name evidence="9" type="primary">trkA</name>
    <name evidence="9" type="ORF">MsAm2_09040</name>
</gene>
<dbReference type="RefSeq" id="WP_338097094.1">
    <property type="nucleotide sequence ID" value="NZ_CP131061.1"/>
</dbReference>
<feature type="domain" description="RCK C-terminal" evidence="8">
    <location>
        <begin position="365"/>
        <end position="448"/>
    </location>
</feature>
<dbReference type="InterPro" id="IPR006036">
    <property type="entry name" value="K_uptake_TrkA"/>
</dbReference>
<dbReference type="InterPro" id="IPR036291">
    <property type="entry name" value="NAD(P)-bd_dom_sf"/>
</dbReference>
<evidence type="ECO:0000256" key="4">
    <source>
        <dbReference type="ARBA" id="ARBA00022958"/>
    </source>
</evidence>
<proteinExistence type="predicted"/>
<name>A0AA96V5P0_9EURY</name>
<keyword evidence="2" id="KW-0813">Transport</keyword>
<feature type="domain" description="RCK C-terminal" evidence="8">
    <location>
        <begin position="138"/>
        <end position="219"/>
    </location>
</feature>
<evidence type="ECO:0000256" key="5">
    <source>
        <dbReference type="ARBA" id="ARBA00023027"/>
    </source>
</evidence>
<dbReference type="GO" id="GO:0005886">
    <property type="term" value="C:plasma membrane"/>
    <property type="evidence" value="ECO:0007669"/>
    <property type="project" value="InterPro"/>
</dbReference>
<dbReference type="NCBIfam" id="NF007031">
    <property type="entry name" value="PRK09496.1-2"/>
    <property type="match status" value="1"/>
</dbReference>
<evidence type="ECO:0000259" key="8">
    <source>
        <dbReference type="PROSITE" id="PS51202"/>
    </source>
</evidence>
<dbReference type="SUPFAM" id="SSF51735">
    <property type="entry name" value="NAD(P)-binding Rossmann-fold domains"/>
    <property type="match status" value="2"/>
</dbReference>
<dbReference type="Pfam" id="PF02080">
    <property type="entry name" value="TrkA_C"/>
    <property type="match status" value="2"/>
</dbReference>
<dbReference type="InterPro" id="IPR006037">
    <property type="entry name" value="RCK_C"/>
</dbReference>
<dbReference type="InterPro" id="IPR050721">
    <property type="entry name" value="Trk_Ktr_HKT_K-transport"/>
</dbReference>
<comment type="function">
    <text evidence="1">Part of a potassium transport system.</text>
</comment>
<evidence type="ECO:0000256" key="3">
    <source>
        <dbReference type="ARBA" id="ARBA00022538"/>
    </source>
</evidence>
<reference evidence="9 10" key="1">
    <citation type="submission" date="2023-07" db="EMBL/GenBank/DDBJ databases">
        <title>Closed genome sequence of Methanosarcinaceae archaeon Am2.</title>
        <authorList>
            <person name="Poehlein A."/>
            <person name="Protasov E."/>
            <person name="Platt K."/>
            <person name="Reeh H."/>
            <person name="Daniel R."/>
            <person name="Brune A."/>
        </authorList>
    </citation>
    <scope>NUCLEOTIDE SEQUENCE [LARGE SCALE GENOMIC DNA]</scope>
    <source>
        <strain evidence="9 10">Am2</strain>
    </source>
</reference>
<feature type="domain" description="RCK N-terminal" evidence="7">
    <location>
        <begin position="230"/>
        <end position="348"/>
    </location>
</feature>
<dbReference type="PROSITE" id="PS51201">
    <property type="entry name" value="RCK_N"/>
    <property type="match status" value="2"/>
</dbReference>
<dbReference type="InterPro" id="IPR036721">
    <property type="entry name" value="RCK_C_sf"/>
</dbReference>
<dbReference type="Pfam" id="PF02254">
    <property type="entry name" value="TrkA_N"/>
    <property type="match status" value="2"/>
</dbReference>
<dbReference type="NCBIfam" id="NF007036">
    <property type="entry name" value="PRK09496.2-3"/>
    <property type="match status" value="1"/>
</dbReference>
<protein>
    <submittedName>
        <fullName evidence="9">Trk system potassium uptake protein TrkA</fullName>
    </submittedName>
</protein>
<accession>A0AA96V5P0</accession>
<dbReference type="PANTHER" id="PTHR43833:SF5">
    <property type="entry name" value="TRK SYSTEM POTASSIUM UPTAKE PROTEIN TRKA"/>
    <property type="match status" value="1"/>
</dbReference>
<feature type="domain" description="RCK N-terminal" evidence="7">
    <location>
        <begin position="1"/>
        <end position="118"/>
    </location>
</feature>
<dbReference type="SUPFAM" id="SSF116726">
    <property type="entry name" value="TrkA C-terminal domain-like"/>
    <property type="match status" value="2"/>
</dbReference>
<dbReference type="Gene3D" id="3.30.70.1450">
    <property type="entry name" value="Regulator of K+ conductance, C-terminal domain"/>
    <property type="match status" value="2"/>
</dbReference>
<evidence type="ECO:0000313" key="10">
    <source>
        <dbReference type="Proteomes" id="UP001304970"/>
    </source>
</evidence>
<organism evidence="9 10">
    <name type="scientific">Methanolapillus ohkumae</name>
    <dbReference type="NCBI Taxonomy" id="3028298"/>
    <lineage>
        <taxon>Archaea</taxon>
        <taxon>Methanobacteriati</taxon>
        <taxon>Methanobacteriota</taxon>
        <taxon>Stenosarchaea group</taxon>
        <taxon>Methanomicrobia</taxon>
        <taxon>Methanosarcinales</taxon>
        <taxon>Methanosarcinaceae</taxon>
        <taxon>Methanolapillus</taxon>
    </lineage>
</organism>
<dbReference type="AlphaFoldDB" id="A0AA96V5P0"/>
<dbReference type="Proteomes" id="UP001304970">
    <property type="component" value="Chromosome"/>
</dbReference>